<dbReference type="GO" id="GO:0005737">
    <property type="term" value="C:cytoplasm"/>
    <property type="evidence" value="ECO:0007669"/>
    <property type="project" value="TreeGrafter"/>
</dbReference>
<dbReference type="Gene3D" id="3.40.50.150">
    <property type="entry name" value="Vaccinia Virus protein VP39"/>
    <property type="match status" value="1"/>
</dbReference>
<reference evidence="7 8" key="1">
    <citation type="journal article" date="2020" name="Genome Biol. Evol.">
        <title>Comparative genomics of strictly vertically transmitted, feminizing microsporidia endosymbionts of amphipod crustaceans.</title>
        <authorList>
            <person name="Cormier A."/>
            <person name="Chebbi M.A."/>
            <person name="Giraud I."/>
            <person name="Wattier R."/>
            <person name="Teixeira M."/>
            <person name="Gilbert C."/>
            <person name="Rigaud T."/>
            <person name="Cordaux R."/>
        </authorList>
    </citation>
    <scope>NUCLEOTIDE SEQUENCE [LARGE SCALE GENOMIC DNA]</scope>
    <source>
        <strain evidence="7 8">Ou3-Ou53</strain>
    </source>
</reference>
<dbReference type="EMBL" id="SBJO01000141">
    <property type="protein sequence ID" value="KAF9762709.1"/>
    <property type="molecule type" value="Genomic_DNA"/>
</dbReference>
<keyword evidence="5" id="KW-0949">S-adenosyl-L-methionine</keyword>
<dbReference type="AlphaFoldDB" id="A0A9P6KYS9"/>
<evidence type="ECO:0000256" key="3">
    <source>
        <dbReference type="ARBA" id="ARBA00022603"/>
    </source>
</evidence>
<dbReference type="GO" id="GO:0002181">
    <property type="term" value="P:cytoplasmic translation"/>
    <property type="evidence" value="ECO:0007669"/>
    <property type="project" value="TreeGrafter"/>
</dbReference>
<evidence type="ECO:0000256" key="2">
    <source>
        <dbReference type="ARBA" id="ARBA00022552"/>
    </source>
</evidence>
<protein>
    <submittedName>
        <fullName evidence="7">tRNA (Cytidine(32)/guanosine(34)-2'-O)-methyltransferase</fullName>
    </submittedName>
</protein>
<evidence type="ECO:0000256" key="5">
    <source>
        <dbReference type="ARBA" id="ARBA00022691"/>
    </source>
</evidence>
<dbReference type="InterPro" id="IPR029063">
    <property type="entry name" value="SAM-dependent_MTases_sf"/>
</dbReference>
<dbReference type="PANTHER" id="PTHR10920:SF12">
    <property type="entry name" value="TRNA (CYTIDINE(32)_GUANOSINE(34)-2'-O)-METHYLTRANSFERASE-RELATED"/>
    <property type="match status" value="1"/>
</dbReference>
<evidence type="ECO:0000259" key="6">
    <source>
        <dbReference type="Pfam" id="PF01728"/>
    </source>
</evidence>
<keyword evidence="2" id="KW-0698">rRNA processing</keyword>
<evidence type="ECO:0000256" key="1">
    <source>
        <dbReference type="ARBA" id="ARBA00022490"/>
    </source>
</evidence>
<gene>
    <name evidence="7" type="ORF">NGRA_1810</name>
</gene>
<dbReference type="InterPro" id="IPR015507">
    <property type="entry name" value="rRNA-MeTfrase_E"/>
</dbReference>
<dbReference type="GO" id="GO:0030488">
    <property type="term" value="P:tRNA methylation"/>
    <property type="evidence" value="ECO:0007669"/>
    <property type="project" value="TreeGrafter"/>
</dbReference>
<keyword evidence="4" id="KW-0808">Transferase</keyword>
<sequence>MGINSKDKRDIYYKLSKKNGYRARSVYKLIHIDEDYKILEGCERVVDLCGAPGGWSQYLASRLPGQKIISVDIQDMEPINGVTCLKEDITTKKCVDSIFNIFQDLPAQLVLFDGAPDVTGIHELDEYLQVQLVLTALCITLKISEIGGKFTGKIFRGKYTKYLVNHFKKFYREVSVVKPRASRSSSIECFILAQDLYNKKDEIFQCDGLIEDVGVTVCGNGPDPDLTQKTNKEEALKPKAKPIKPAYSKAINTRRSKN</sequence>
<keyword evidence="1" id="KW-0963">Cytoplasm</keyword>
<evidence type="ECO:0000313" key="7">
    <source>
        <dbReference type="EMBL" id="KAF9762709.1"/>
    </source>
</evidence>
<keyword evidence="3" id="KW-0489">Methyltransferase</keyword>
<dbReference type="Proteomes" id="UP000740883">
    <property type="component" value="Unassembled WGS sequence"/>
</dbReference>
<organism evidence="7 8">
    <name type="scientific">Nosema granulosis</name>
    <dbReference type="NCBI Taxonomy" id="83296"/>
    <lineage>
        <taxon>Eukaryota</taxon>
        <taxon>Fungi</taxon>
        <taxon>Fungi incertae sedis</taxon>
        <taxon>Microsporidia</taxon>
        <taxon>Nosematidae</taxon>
        <taxon>Nosema</taxon>
    </lineage>
</organism>
<dbReference type="InterPro" id="IPR050082">
    <property type="entry name" value="RNA_methyltr_RlmE"/>
</dbReference>
<dbReference type="InterPro" id="IPR002877">
    <property type="entry name" value="RNA_MeTrfase_FtsJ_dom"/>
</dbReference>
<evidence type="ECO:0000256" key="4">
    <source>
        <dbReference type="ARBA" id="ARBA00022679"/>
    </source>
</evidence>
<proteinExistence type="inferred from homology"/>
<dbReference type="FunFam" id="3.40.50.150:FF:000220">
    <property type="entry name" value="CAMK protein kinase"/>
    <property type="match status" value="1"/>
</dbReference>
<dbReference type="GO" id="GO:0006364">
    <property type="term" value="P:rRNA processing"/>
    <property type="evidence" value="ECO:0007669"/>
    <property type="project" value="UniProtKB-KW"/>
</dbReference>
<dbReference type="HAMAP" id="MF_01547">
    <property type="entry name" value="RNA_methyltr_E"/>
    <property type="match status" value="1"/>
</dbReference>
<dbReference type="OrthoDB" id="289250at2759"/>
<comment type="caution">
    <text evidence="7">The sequence shown here is derived from an EMBL/GenBank/DDBJ whole genome shotgun (WGS) entry which is preliminary data.</text>
</comment>
<dbReference type="Pfam" id="PF01728">
    <property type="entry name" value="FtsJ"/>
    <property type="match status" value="1"/>
</dbReference>
<feature type="domain" description="Ribosomal RNA methyltransferase FtsJ" evidence="6">
    <location>
        <begin position="21"/>
        <end position="194"/>
    </location>
</feature>
<dbReference type="PANTHER" id="PTHR10920">
    <property type="entry name" value="RIBOSOMAL RNA METHYLTRANSFERASE"/>
    <property type="match status" value="1"/>
</dbReference>
<evidence type="ECO:0000313" key="8">
    <source>
        <dbReference type="Proteomes" id="UP000740883"/>
    </source>
</evidence>
<dbReference type="SUPFAM" id="SSF53335">
    <property type="entry name" value="S-adenosyl-L-methionine-dependent methyltransferases"/>
    <property type="match status" value="1"/>
</dbReference>
<dbReference type="GO" id="GO:0008175">
    <property type="term" value="F:tRNA methyltransferase activity"/>
    <property type="evidence" value="ECO:0007669"/>
    <property type="project" value="TreeGrafter"/>
</dbReference>
<keyword evidence="8" id="KW-1185">Reference proteome</keyword>
<accession>A0A9P6KYS9</accession>
<name>A0A9P6KYS9_9MICR</name>